<organism evidence="2 3">
    <name type="scientific">Phytophthora megakarya</name>
    <dbReference type="NCBI Taxonomy" id="4795"/>
    <lineage>
        <taxon>Eukaryota</taxon>
        <taxon>Sar</taxon>
        <taxon>Stramenopiles</taxon>
        <taxon>Oomycota</taxon>
        <taxon>Peronosporomycetes</taxon>
        <taxon>Peronosporales</taxon>
        <taxon>Peronosporaceae</taxon>
        <taxon>Phytophthora</taxon>
    </lineage>
</organism>
<accession>A0A225W713</accession>
<dbReference type="EMBL" id="NBNE01001553">
    <property type="protein sequence ID" value="OWZ13541.1"/>
    <property type="molecule type" value="Genomic_DNA"/>
</dbReference>
<sequence length="159" mass="18127">MSSQKSTEFLENFRWRPPNSEYRSPPKQISENRNRLVIAITVANDRTPRNYAGRIRNATDVTRKNILLSIARLILARSVTNFMTAIKALRPLDGDPVRDGLKTPPKVCVLAYVEPELKRQDQDIQQSMNVYDEDLLVKCSLSDDSQSKLSDDSGFTMRP</sequence>
<evidence type="ECO:0000256" key="1">
    <source>
        <dbReference type="SAM" id="MobiDB-lite"/>
    </source>
</evidence>
<protein>
    <submittedName>
        <fullName evidence="2">Uncharacterized protein</fullName>
    </submittedName>
</protein>
<comment type="caution">
    <text evidence="2">The sequence shown here is derived from an EMBL/GenBank/DDBJ whole genome shotgun (WGS) entry which is preliminary data.</text>
</comment>
<evidence type="ECO:0000313" key="3">
    <source>
        <dbReference type="Proteomes" id="UP000198211"/>
    </source>
</evidence>
<evidence type="ECO:0000313" key="2">
    <source>
        <dbReference type="EMBL" id="OWZ13541.1"/>
    </source>
</evidence>
<dbReference type="Proteomes" id="UP000198211">
    <property type="component" value="Unassembled WGS sequence"/>
</dbReference>
<keyword evidence="3" id="KW-1185">Reference proteome</keyword>
<feature type="region of interest" description="Disordered" evidence="1">
    <location>
        <begin position="1"/>
        <end position="28"/>
    </location>
</feature>
<gene>
    <name evidence="2" type="ORF">PHMEG_00013111</name>
</gene>
<name>A0A225W713_9STRA</name>
<proteinExistence type="predicted"/>
<dbReference type="AlphaFoldDB" id="A0A225W713"/>
<reference evidence="3" key="1">
    <citation type="submission" date="2017-03" db="EMBL/GenBank/DDBJ databases">
        <title>Phytopthora megakarya and P. palmivora, two closely related causual agents of cacao black pod achieved similar genome size and gene model numbers by different mechanisms.</title>
        <authorList>
            <person name="Ali S."/>
            <person name="Shao J."/>
            <person name="Larry D.J."/>
            <person name="Kronmiller B."/>
            <person name="Shen D."/>
            <person name="Strem M.D."/>
            <person name="Melnick R.L."/>
            <person name="Guiltinan M.J."/>
            <person name="Tyler B.M."/>
            <person name="Meinhardt L.W."/>
            <person name="Bailey B.A."/>
        </authorList>
    </citation>
    <scope>NUCLEOTIDE SEQUENCE [LARGE SCALE GENOMIC DNA]</scope>
    <source>
        <strain evidence="3">zdho120</strain>
    </source>
</reference>